<dbReference type="Proteomes" id="UP001054252">
    <property type="component" value="Unassembled WGS sequence"/>
</dbReference>
<protein>
    <submittedName>
        <fullName evidence="1">Uncharacterized protein</fullName>
    </submittedName>
</protein>
<dbReference type="EMBL" id="BPVZ01000082">
    <property type="protein sequence ID" value="GKV29278.1"/>
    <property type="molecule type" value="Genomic_DNA"/>
</dbReference>
<evidence type="ECO:0000313" key="2">
    <source>
        <dbReference type="Proteomes" id="UP001054252"/>
    </source>
</evidence>
<keyword evidence="2" id="KW-1185">Reference proteome</keyword>
<gene>
    <name evidence="1" type="ORF">SLEP1_g38214</name>
</gene>
<reference evidence="1 2" key="1">
    <citation type="journal article" date="2021" name="Commun. Biol.">
        <title>The genome of Shorea leprosula (Dipterocarpaceae) highlights the ecological relevance of drought in aseasonal tropical rainforests.</title>
        <authorList>
            <person name="Ng K.K.S."/>
            <person name="Kobayashi M.J."/>
            <person name="Fawcett J.A."/>
            <person name="Hatakeyama M."/>
            <person name="Paape T."/>
            <person name="Ng C.H."/>
            <person name="Ang C.C."/>
            <person name="Tnah L.H."/>
            <person name="Lee C.T."/>
            <person name="Nishiyama T."/>
            <person name="Sese J."/>
            <person name="O'Brien M.J."/>
            <person name="Copetti D."/>
            <person name="Mohd Noor M.I."/>
            <person name="Ong R.C."/>
            <person name="Putra M."/>
            <person name="Sireger I.Z."/>
            <person name="Indrioko S."/>
            <person name="Kosugi Y."/>
            <person name="Izuno A."/>
            <person name="Isagi Y."/>
            <person name="Lee S.L."/>
            <person name="Shimizu K.K."/>
        </authorList>
    </citation>
    <scope>NUCLEOTIDE SEQUENCE [LARGE SCALE GENOMIC DNA]</scope>
    <source>
        <strain evidence="1">214</strain>
    </source>
</reference>
<evidence type="ECO:0000313" key="1">
    <source>
        <dbReference type="EMBL" id="GKV29278.1"/>
    </source>
</evidence>
<proteinExistence type="predicted"/>
<accession>A0AAV5KXH4</accession>
<name>A0AAV5KXH4_9ROSI</name>
<organism evidence="1 2">
    <name type="scientific">Rubroshorea leprosula</name>
    <dbReference type="NCBI Taxonomy" id="152421"/>
    <lineage>
        <taxon>Eukaryota</taxon>
        <taxon>Viridiplantae</taxon>
        <taxon>Streptophyta</taxon>
        <taxon>Embryophyta</taxon>
        <taxon>Tracheophyta</taxon>
        <taxon>Spermatophyta</taxon>
        <taxon>Magnoliopsida</taxon>
        <taxon>eudicotyledons</taxon>
        <taxon>Gunneridae</taxon>
        <taxon>Pentapetalae</taxon>
        <taxon>rosids</taxon>
        <taxon>malvids</taxon>
        <taxon>Malvales</taxon>
        <taxon>Dipterocarpaceae</taxon>
        <taxon>Rubroshorea</taxon>
    </lineage>
</organism>
<comment type="caution">
    <text evidence="1">The sequence shown here is derived from an EMBL/GenBank/DDBJ whole genome shotgun (WGS) entry which is preliminary data.</text>
</comment>
<dbReference type="AlphaFoldDB" id="A0AAV5KXH4"/>
<sequence>MFDFGFVVFLLRKLKSAQENEVTNDFPSVMHESF</sequence>